<sequence>MHAIAPIPARAVAAGAAVTAGVLLLTACSSIGGTKSNDSLHDRLPAKIRDAGVLKIASDVNYAPVEFKGQDGEATGIDPDLAQAIGKRLGVKVEIADTAFDKTIPGLQAKEFDAVMSAMTDNRQRRDGTDADGKQVNPGVDFVDYLIVGSSILVPKGNPAGITKLDDLCGHTIALQRGTTQADIVDRQKAACQRNHNPVTVHLFENDTQALAEVASHRADADMNDLPVAAYLAAKGGPGGAKFEVSGPQLQPAPYGIAVAKDNTELRDVLVKAINAMIHDGEYDAILAKWNVSAAAVQSAVVNGGF</sequence>
<keyword evidence="4" id="KW-1185">Reference proteome</keyword>
<accession>A0ABW2FQ32</accession>
<evidence type="ECO:0000256" key="1">
    <source>
        <dbReference type="ARBA" id="ARBA00022729"/>
    </source>
</evidence>
<dbReference type="SMART" id="SM00062">
    <property type="entry name" value="PBPb"/>
    <property type="match status" value="1"/>
</dbReference>
<organism evidence="3 4">
    <name type="scientific">Kitasatospora paranensis</name>
    <dbReference type="NCBI Taxonomy" id="258053"/>
    <lineage>
        <taxon>Bacteria</taxon>
        <taxon>Bacillati</taxon>
        <taxon>Actinomycetota</taxon>
        <taxon>Actinomycetes</taxon>
        <taxon>Kitasatosporales</taxon>
        <taxon>Streptomycetaceae</taxon>
        <taxon>Kitasatospora</taxon>
    </lineage>
</organism>
<dbReference type="Proteomes" id="UP001596435">
    <property type="component" value="Unassembled WGS sequence"/>
</dbReference>
<dbReference type="PANTHER" id="PTHR35936:SF17">
    <property type="entry name" value="ARGININE-BINDING EXTRACELLULAR PROTEIN ARTP"/>
    <property type="match status" value="1"/>
</dbReference>
<evidence type="ECO:0000313" key="4">
    <source>
        <dbReference type="Proteomes" id="UP001596435"/>
    </source>
</evidence>
<dbReference type="Gene3D" id="3.40.190.10">
    <property type="entry name" value="Periplasmic binding protein-like II"/>
    <property type="match status" value="2"/>
</dbReference>
<protein>
    <submittedName>
        <fullName evidence="3">ABC transporter substrate-binding protein</fullName>
    </submittedName>
</protein>
<feature type="domain" description="Solute-binding protein family 3/N-terminal" evidence="2">
    <location>
        <begin position="53"/>
        <end position="294"/>
    </location>
</feature>
<evidence type="ECO:0000259" key="2">
    <source>
        <dbReference type="SMART" id="SM00062"/>
    </source>
</evidence>
<dbReference type="Pfam" id="PF00497">
    <property type="entry name" value="SBP_bac_3"/>
    <property type="match status" value="1"/>
</dbReference>
<dbReference type="RefSeq" id="WP_345707361.1">
    <property type="nucleotide sequence ID" value="NZ_BAABKV010000001.1"/>
</dbReference>
<keyword evidence="1" id="KW-0732">Signal</keyword>
<proteinExistence type="predicted"/>
<comment type="caution">
    <text evidence="3">The sequence shown here is derived from an EMBL/GenBank/DDBJ whole genome shotgun (WGS) entry which is preliminary data.</text>
</comment>
<reference evidence="4" key="1">
    <citation type="journal article" date="2019" name="Int. J. Syst. Evol. Microbiol.">
        <title>The Global Catalogue of Microorganisms (GCM) 10K type strain sequencing project: providing services to taxonomists for standard genome sequencing and annotation.</title>
        <authorList>
            <consortium name="The Broad Institute Genomics Platform"/>
            <consortium name="The Broad Institute Genome Sequencing Center for Infectious Disease"/>
            <person name="Wu L."/>
            <person name="Ma J."/>
        </authorList>
    </citation>
    <scope>NUCLEOTIDE SEQUENCE [LARGE SCALE GENOMIC DNA]</scope>
    <source>
        <strain evidence="4">CGMCC 1.12859</strain>
    </source>
</reference>
<gene>
    <name evidence="3" type="ORF">ACFQMG_02230</name>
</gene>
<dbReference type="PANTHER" id="PTHR35936">
    <property type="entry name" value="MEMBRANE-BOUND LYTIC MUREIN TRANSGLYCOSYLASE F"/>
    <property type="match status" value="1"/>
</dbReference>
<dbReference type="InterPro" id="IPR001638">
    <property type="entry name" value="Solute-binding_3/MltF_N"/>
</dbReference>
<dbReference type="SUPFAM" id="SSF53850">
    <property type="entry name" value="Periplasmic binding protein-like II"/>
    <property type="match status" value="1"/>
</dbReference>
<dbReference type="EMBL" id="JBHTAJ010000003">
    <property type="protein sequence ID" value="MFC7178378.1"/>
    <property type="molecule type" value="Genomic_DNA"/>
</dbReference>
<dbReference type="CDD" id="cd01004">
    <property type="entry name" value="PBP2_MidA_like"/>
    <property type="match status" value="1"/>
</dbReference>
<name>A0ABW2FQ32_9ACTN</name>
<evidence type="ECO:0000313" key="3">
    <source>
        <dbReference type="EMBL" id="MFC7178378.1"/>
    </source>
</evidence>